<evidence type="ECO:0000313" key="2">
    <source>
        <dbReference type="Proteomes" id="UP000477543"/>
    </source>
</evidence>
<proteinExistence type="predicted"/>
<comment type="caution">
    <text evidence="1">The sequence shown here is derived from an EMBL/GenBank/DDBJ whole genome shotgun (WGS) entry which is preliminary data.</text>
</comment>
<feature type="non-terminal residue" evidence="1">
    <location>
        <position position="1"/>
    </location>
</feature>
<organism evidence="1 2">
    <name type="scientific">Glutamicibacter soli</name>
    <dbReference type="NCBI Taxonomy" id="453836"/>
    <lineage>
        <taxon>Bacteria</taxon>
        <taxon>Bacillati</taxon>
        <taxon>Actinomycetota</taxon>
        <taxon>Actinomycetes</taxon>
        <taxon>Micrococcales</taxon>
        <taxon>Micrococcaceae</taxon>
        <taxon>Glutamicibacter</taxon>
    </lineage>
</organism>
<feature type="non-terminal residue" evidence="1">
    <location>
        <position position="111"/>
    </location>
</feature>
<evidence type="ECO:0000313" key="1">
    <source>
        <dbReference type="EMBL" id="NAZ18115.1"/>
    </source>
</evidence>
<dbReference type="Proteomes" id="UP000477543">
    <property type="component" value="Unassembled WGS sequence"/>
</dbReference>
<dbReference type="AlphaFoldDB" id="A0A6L9GCF8"/>
<dbReference type="EMBL" id="WYDN01000229">
    <property type="protein sequence ID" value="NAZ18115.1"/>
    <property type="molecule type" value="Genomic_DNA"/>
</dbReference>
<name>A0A6L9GCF8_9MICC</name>
<sequence>PAQPAAPVAAQAAPVAPQAAPVAPSEAKASASLSLLTANSAGHFANGGTGSTLTAALTDVLVTDDDPKGAIIQPQWLGELWRATLVERPTIDSLSSKPLTGLKGKGYRRER</sequence>
<dbReference type="RefSeq" id="WP_202605806.1">
    <property type="nucleotide sequence ID" value="NZ_WYDN01000229.1"/>
</dbReference>
<protein>
    <submittedName>
        <fullName evidence="1">Uncharacterized protein</fullName>
    </submittedName>
</protein>
<reference evidence="1 2" key="1">
    <citation type="submission" date="2020-01" db="EMBL/GenBank/DDBJ databases">
        <title>Glutamicibacter soli M275.</title>
        <authorList>
            <person name="Meng X."/>
        </authorList>
    </citation>
    <scope>NUCLEOTIDE SEQUENCE [LARGE SCALE GENOMIC DNA]</scope>
    <source>
        <strain evidence="1 2">M275</strain>
    </source>
</reference>
<accession>A0A6L9GCF8</accession>
<gene>
    <name evidence="1" type="ORF">GT020_18995</name>
</gene>